<evidence type="ECO:0000313" key="1">
    <source>
        <dbReference type="EMBL" id="KYO32914.1"/>
    </source>
</evidence>
<reference evidence="1 2" key="1">
    <citation type="journal article" date="2012" name="Genome Biol.">
        <title>Sequencing three crocodilian genomes to illuminate the evolution of archosaurs and amniotes.</title>
        <authorList>
            <person name="St John J.A."/>
            <person name="Braun E.L."/>
            <person name="Isberg S.R."/>
            <person name="Miles L.G."/>
            <person name="Chong A.Y."/>
            <person name="Gongora J."/>
            <person name="Dalzell P."/>
            <person name="Moran C."/>
            <person name="Bed'hom B."/>
            <person name="Abzhanov A."/>
            <person name="Burgess S.C."/>
            <person name="Cooksey A.M."/>
            <person name="Castoe T.A."/>
            <person name="Crawford N.G."/>
            <person name="Densmore L.D."/>
            <person name="Drew J.C."/>
            <person name="Edwards S.V."/>
            <person name="Faircloth B.C."/>
            <person name="Fujita M.K."/>
            <person name="Greenwold M.J."/>
            <person name="Hoffmann F.G."/>
            <person name="Howard J.M."/>
            <person name="Iguchi T."/>
            <person name="Janes D.E."/>
            <person name="Khan S.Y."/>
            <person name="Kohno S."/>
            <person name="de Koning A.J."/>
            <person name="Lance S.L."/>
            <person name="McCarthy F.M."/>
            <person name="McCormack J.E."/>
            <person name="Merchant M.E."/>
            <person name="Peterson D.G."/>
            <person name="Pollock D.D."/>
            <person name="Pourmand N."/>
            <person name="Raney B.J."/>
            <person name="Roessler K.A."/>
            <person name="Sanford J.R."/>
            <person name="Sawyer R.H."/>
            <person name="Schmidt C.J."/>
            <person name="Triplett E.W."/>
            <person name="Tuberville T.D."/>
            <person name="Venegas-Anaya M."/>
            <person name="Howard J.T."/>
            <person name="Jarvis E.D."/>
            <person name="Guillette L.J.Jr."/>
            <person name="Glenn T.C."/>
            <person name="Green R.E."/>
            <person name="Ray D.A."/>
        </authorList>
    </citation>
    <scope>NUCLEOTIDE SEQUENCE [LARGE SCALE GENOMIC DNA]</scope>
    <source>
        <strain evidence="1">KSC_2009_1</strain>
    </source>
</reference>
<sequence>MLQLAPGHWGQRKLPAAYPQQPAQTWQVLQCITWQHRDSCTKALKAGMGALMASSPMLDSTTQGASWLQEETGKVVVLWGKVEVQWQFTWGGCSNTHIYEGLSGWMQECGYDWSVQQCHIKVKAFWAQWVSISDHKGSARNRIKKSSETPLVIGVGSIEFLLRRKNYEEYYMYIEIRVPGHLTSWPAEPVTCCCLTTRLRVDHDQVMGLHY</sequence>
<comment type="caution">
    <text evidence="1">The sequence shown here is derived from an EMBL/GenBank/DDBJ whole genome shotgun (WGS) entry which is preliminary data.</text>
</comment>
<gene>
    <name evidence="1" type="ORF">Y1Q_0011247</name>
</gene>
<dbReference type="AlphaFoldDB" id="A0A151N7X0"/>
<organism evidence="1 2">
    <name type="scientific">Alligator mississippiensis</name>
    <name type="common">American alligator</name>
    <dbReference type="NCBI Taxonomy" id="8496"/>
    <lineage>
        <taxon>Eukaryota</taxon>
        <taxon>Metazoa</taxon>
        <taxon>Chordata</taxon>
        <taxon>Craniata</taxon>
        <taxon>Vertebrata</taxon>
        <taxon>Euteleostomi</taxon>
        <taxon>Archelosauria</taxon>
        <taxon>Archosauria</taxon>
        <taxon>Crocodylia</taxon>
        <taxon>Alligatoridae</taxon>
        <taxon>Alligatorinae</taxon>
        <taxon>Alligator</taxon>
    </lineage>
</organism>
<dbReference type="Proteomes" id="UP000050525">
    <property type="component" value="Unassembled WGS sequence"/>
</dbReference>
<protein>
    <submittedName>
        <fullName evidence="1">Uncharacterized protein</fullName>
    </submittedName>
</protein>
<name>A0A151N7X0_ALLMI</name>
<dbReference type="EMBL" id="AKHW03003826">
    <property type="protein sequence ID" value="KYO32914.1"/>
    <property type="molecule type" value="Genomic_DNA"/>
</dbReference>
<proteinExistence type="predicted"/>
<accession>A0A151N7X0</accession>
<evidence type="ECO:0000313" key="2">
    <source>
        <dbReference type="Proteomes" id="UP000050525"/>
    </source>
</evidence>
<keyword evidence="2" id="KW-1185">Reference proteome</keyword>